<gene>
    <name evidence="2" type="ORF">DesU5LDRAFT_1902</name>
</gene>
<evidence type="ECO:0000259" key="1">
    <source>
        <dbReference type="Pfam" id="PF01656"/>
    </source>
</evidence>
<dbReference type="Gene3D" id="3.40.50.300">
    <property type="entry name" value="P-loop containing nucleotide triphosphate hydrolases"/>
    <property type="match status" value="1"/>
</dbReference>
<dbReference type="InterPro" id="IPR002586">
    <property type="entry name" value="CobQ/CobB/MinD/ParA_Nub-bd_dom"/>
</dbReference>
<dbReference type="OrthoDB" id="6289637at2"/>
<dbReference type="SUPFAM" id="SSF52540">
    <property type="entry name" value="P-loop containing nucleoside triphosphate hydrolases"/>
    <property type="match status" value="1"/>
</dbReference>
<dbReference type="EMBL" id="JH600068">
    <property type="protein sequence ID" value="EIG53577.1"/>
    <property type="molecule type" value="Genomic_DNA"/>
</dbReference>
<dbReference type="HOGENOM" id="CLU_376308_0_0_7"/>
<feature type="domain" description="CobQ/CobB/MinD/ParA nucleotide binding" evidence="1">
    <location>
        <begin position="10"/>
        <end position="322"/>
    </location>
</feature>
<proteinExistence type="predicted"/>
<evidence type="ECO:0000313" key="2">
    <source>
        <dbReference type="EMBL" id="EIG53577.1"/>
    </source>
</evidence>
<accession>I2Q1C1</accession>
<protein>
    <submittedName>
        <fullName evidence="2">CobQ/CobB/MinD/ParA nucleotide binding domain-containing protein</fullName>
    </submittedName>
</protein>
<dbReference type="AlphaFoldDB" id="I2Q1C1"/>
<organism evidence="2">
    <name type="scientific">Desulfovibrio sp. U5L</name>
    <dbReference type="NCBI Taxonomy" id="596152"/>
    <lineage>
        <taxon>Bacteria</taxon>
        <taxon>Pseudomonadati</taxon>
        <taxon>Thermodesulfobacteriota</taxon>
        <taxon>Desulfovibrionia</taxon>
        <taxon>Desulfovibrionales</taxon>
        <taxon>Desulfovibrionaceae</taxon>
        <taxon>Desulfovibrio</taxon>
    </lineage>
</organism>
<name>I2Q1C1_9BACT</name>
<sequence>MHENNFPLLISIQSQKGGVGKTSVAFHVSRILLKSHEVLYIDLDLTGTEAATAAGVLCMEAFWSELLHIVPAPNAKENAINLVTLFGQYMRGNILPKVQFLESRDEILKDKNFLQLRRGQINIISSYLERQERNSTESNGHGYGPSVLFDSLHAEWFLDLLKEIVTSSGYALKDKPLAVVFDNAPGYSGLEPALEEWLTDIGPIQSKFLFVASPDTQDRNATSKAMHRVYELQQDKEIAAAFFHNLNQVDLSARQQAFFLRIIDTAPNDIKKCIFPKPNKSEHDECMDCDLCYYLSRDCINKNTSKIKTPCNNFIRAILNKVPIDFMSGDLIKFDDGFSLQENPGNNVPLLDLCISNENAIPLFDDLVFQYCCDHVSKKTSRNYPHITSEEIISTILKLEDEKNILYKKGQDAITILKDSSEITTSPSIKSIEIIFTIFNCLKEWDDNLRQKYYLSSINSSCLETSSPPSDLLGLNRFLRLQSIVDTISTESKTVISDISIPFCDEYPKRLARLLWKDYGQIHSATFSSLNIDKNLIPNEHIFMNILVFSLAFQNNFFEKCIHKISKILIYITALDFLLEFNYWEPASGKRLNLGSNAKKVLIDTKERYDTVIELIKIEDLVDFYLIFTDLRQSLLSLPDDILFIFEVYQTLVGTPKPTIIYSPAILGVAKEVISNRTVTHDIGRQLLGDFGQPIVDNVDRIVTLAPDSYDLFKQGRSFEEFNRKLVPIISNWFPLD</sequence>
<dbReference type="STRING" id="596152.DesU5LDRAFT_1902"/>
<dbReference type="Pfam" id="PF01656">
    <property type="entry name" value="CbiA"/>
    <property type="match status" value="1"/>
</dbReference>
<dbReference type="InterPro" id="IPR027417">
    <property type="entry name" value="P-loop_NTPase"/>
</dbReference>
<reference evidence="2" key="1">
    <citation type="submission" date="2011-11" db="EMBL/GenBank/DDBJ databases">
        <title>Improved High-Quality Draft sequence of Desulfovibrio sp. U5L.</title>
        <authorList>
            <consortium name="US DOE Joint Genome Institute"/>
            <person name="Lucas S."/>
            <person name="Han J."/>
            <person name="Lapidus A."/>
            <person name="Cheng J.-F."/>
            <person name="Goodwin L."/>
            <person name="Pitluck S."/>
            <person name="Peters L."/>
            <person name="Ovchinnikova G."/>
            <person name="Held B."/>
            <person name="Detter J.C."/>
            <person name="Han C."/>
            <person name="Tapia R."/>
            <person name="Land M."/>
            <person name="Hauser L."/>
            <person name="Kyrpides N."/>
            <person name="Ivanova N."/>
            <person name="Pagani I."/>
            <person name="Gabster J."/>
            <person name="Walker C."/>
            <person name="Stolyar S."/>
            <person name="Stahl D."/>
            <person name="Arkin A."/>
            <person name="Dehal P."/>
            <person name="Hazen T."/>
            <person name="Woyke T."/>
        </authorList>
    </citation>
    <scope>NUCLEOTIDE SEQUENCE [LARGE SCALE GENOMIC DNA]</scope>
    <source>
        <strain evidence="2">U5L</strain>
    </source>
</reference>